<dbReference type="PRINTS" id="PR00455">
    <property type="entry name" value="HTHTETR"/>
</dbReference>
<feature type="domain" description="HTH tetR-type" evidence="3">
    <location>
        <begin position="6"/>
        <end position="66"/>
    </location>
</feature>
<dbReference type="Gene3D" id="1.10.357.10">
    <property type="entry name" value="Tetracycline Repressor, domain 2"/>
    <property type="match status" value="1"/>
</dbReference>
<dbReference type="Proteomes" id="UP001597112">
    <property type="component" value="Unassembled WGS sequence"/>
</dbReference>
<evidence type="ECO:0000313" key="5">
    <source>
        <dbReference type="Proteomes" id="UP001597112"/>
    </source>
</evidence>
<dbReference type="Pfam" id="PF00440">
    <property type="entry name" value="TetR_N"/>
    <property type="match status" value="1"/>
</dbReference>
<dbReference type="EMBL" id="JBHTKA010000007">
    <property type="protein sequence ID" value="MFD1000697.1"/>
    <property type="molecule type" value="Genomic_DNA"/>
</dbReference>
<keyword evidence="5" id="KW-1185">Reference proteome</keyword>
<evidence type="ECO:0000256" key="1">
    <source>
        <dbReference type="ARBA" id="ARBA00023125"/>
    </source>
</evidence>
<evidence type="ECO:0000256" key="2">
    <source>
        <dbReference type="PROSITE-ProRule" id="PRU00335"/>
    </source>
</evidence>
<gene>
    <name evidence="4" type="ORF">ACFQ21_15330</name>
</gene>
<sequence length="199" mass="23568">MRTRDEQKELTIREKALEMIVEQGFDGFSMQKLAKAANVSPGTLYIYFKDRDDLIMKLWETQMKNMSDAILYNFDPEASFEEGLRVQWMNRARYLIENPLSMQFMEQIKYSPYHHVSLTRLDNNFLDMMRKFAHNAIKRKELVKLPIEVYWSMAFAPLYQLVKMHITGRGMHSGPEKFVLDEKTMNMTLKLVLKALRPT</sequence>
<reference evidence="5" key="1">
    <citation type="journal article" date="2019" name="Int. J. Syst. Evol. Microbiol.">
        <title>The Global Catalogue of Microorganisms (GCM) 10K type strain sequencing project: providing services to taxonomists for standard genome sequencing and annotation.</title>
        <authorList>
            <consortium name="The Broad Institute Genomics Platform"/>
            <consortium name="The Broad Institute Genome Sequencing Center for Infectious Disease"/>
            <person name="Wu L."/>
            <person name="Ma J."/>
        </authorList>
    </citation>
    <scope>NUCLEOTIDE SEQUENCE [LARGE SCALE GENOMIC DNA]</scope>
    <source>
        <strain evidence="5">CCUG 58938</strain>
    </source>
</reference>
<organism evidence="4 5">
    <name type="scientific">Ohtaekwangia kribbensis</name>
    <dbReference type="NCBI Taxonomy" id="688913"/>
    <lineage>
        <taxon>Bacteria</taxon>
        <taxon>Pseudomonadati</taxon>
        <taxon>Bacteroidota</taxon>
        <taxon>Cytophagia</taxon>
        <taxon>Cytophagales</taxon>
        <taxon>Fulvivirgaceae</taxon>
        <taxon>Ohtaekwangia</taxon>
    </lineage>
</organism>
<feature type="DNA-binding region" description="H-T-H motif" evidence="2">
    <location>
        <begin position="29"/>
        <end position="48"/>
    </location>
</feature>
<proteinExistence type="predicted"/>
<comment type="caution">
    <text evidence="4">The sequence shown here is derived from an EMBL/GenBank/DDBJ whole genome shotgun (WGS) entry which is preliminary data.</text>
</comment>
<dbReference type="PANTHER" id="PTHR43479">
    <property type="entry name" value="ACREF/ENVCD OPERON REPRESSOR-RELATED"/>
    <property type="match status" value="1"/>
</dbReference>
<evidence type="ECO:0000259" key="3">
    <source>
        <dbReference type="PROSITE" id="PS50977"/>
    </source>
</evidence>
<dbReference type="PROSITE" id="PS50977">
    <property type="entry name" value="HTH_TETR_2"/>
    <property type="match status" value="1"/>
</dbReference>
<dbReference type="InterPro" id="IPR009057">
    <property type="entry name" value="Homeodomain-like_sf"/>
</dbReference>
<dbReference type="RefSeq" id="WP_377580152.1">
    <property type="nucleotide sequence ID" value="NZ_JBHTKA010000007.1"/>
</dbReference>
<name>A0ABW3K335_9BACT</name>
<dbReference type="PANTHER" id="PTHR43479:SF11">
    <property type="entry name" value="ACREF_ENVCD OPERON REPRESSOR-RELATED"/>
    <property type="match status" value="1"/>
</dbReference>
<protein>
    <submittedName>
        <fullName evidence="4">TetR/AcrR family transcriptional regulator</fullName>
    </submittedName>
</protein>
<dbReference type="InterPro" id="IPR001647">
    <property type="entry name" value="HTH_TetR"/>
</dbReference>
<keyword evidence="1 2" id="KW-0238">DNA-binding</keyword>
<accession>A0ABW3K335</accession>
<dbReference type="SUPFAM" id="SSF46689">
    <property type="entry name" value="Homeodomain-like"/>
    <property type="match status" value="1"/>
</dbReference>
<evidence type="ECO:0000313" key="4">
    <source>
        <dbReference type="EMBL" id="MFD1000697.1"/>
    </source>
</evidence>
<dbReference type="InterPro" id="IPR050624">
    <property type="entry name" value="HTH-type_Tx_Regulator"/>
</dbReference>